<evidence type="ECO:0000313" key="2">
    <source>
        <dbReference type="Proteomes" id="UP000310477"/>
    </source>
</evidence>
<evidence type="ECO:0000313" key="1">
    <source>
        <dbReference type="EMBL" id="TKB96531.1"/>
    </source>
</evidence>
<reference evidence="1 2" key="1">
    <citation type="submission" date="2019-04" db="EMBL/GenBank/DDBJ databases">
        <title>Pedobacter sp. AR-2-6 sp. nov., isolated from Arctic soil.</title>
        <authorList>
            <person name="Dahal R.H."/>
            <person name="Kim D.-U."/>
        </authorList>
    </citation>
    <scope>NUCLEOTIDE SEQUENCE [LARGE SCALE GENOMIC DNA]</scope>
    <source>
        <strain evidence="1 2">AR-2-6</strain>
    </source>
</reference>
<protein>
    <submittedName>
        <fullName evidence="1">Uncharacterized protein</fullName>
    </submittedName>
</protein>
<dbReference type="OrthoDB" id="9877023at2"/>
<keyword evidence="2" id="KW-1185">Reference proteome</keyword>
<dbReference type="EMBL" id="SWBO01000017">
    <property type="protein sequence ID" value="TKB96531.1"/>
    <property type="molecule type" value="Genomic_DNA"/>
</dbReference>
<organism evidence="1 2">
    <name type="scientific">Pedobacter cryotolerans</name>
    <dbReference type="NCBI Taxonomy" id="2571270"/>
    <lineage>
        <taxon>Bacteria</taxon>
        <taxon>Pseudomonadati</taxon>
        <taxon>Bacteroidota</taxon>
        <taxon>Sphingobacteriia</taxon>
        <taxon>Sphingobacteriales</taxon>
        <taxon>Sphingobacteriaceae</taxon>
        <taxon>Pedobacter</taxon>
    </lineage>
</organism>
<sequence length="259" mass="30955">MITETRLKIERKKRYNTVDEREAAIRANKRRSKAKVKLRKSIPNSSHESVFSNLVYRQQQFDCIKGLNFTHECTLRFNNFTMIEDAEFKVRYFRELLQKLNIIYNVINCLEFGADKNIHVHLALNFTEQFLKKYNSNEKIKTYLYELWNFNGRNGTVWVDAFYDDRHKVKYLKYMLKQLFPCSTNLIRQKQIEAFYVQSYVDVCSFPVALVKTKDVFIYSHILTVIQEVKKMKSLRDYFDRHKQKILSAALTALLLLIT</sequence>
<comment type="caution">
    <text evidence="1">The sequence shown here is derived from an EMBL/GenBank/DDBJ whole genome shotgun (WGS) entry which is preliminary data.</text>
</comment>
<dbReference type="AlphaFoldDB" id="A0A4U1BVI4"/>
<dbReference type="RefSeq" id="WP_136878452.1">
    <property type="nucleotide sequence ID" value="NZ_SWBO01000017.1"/>
</dbReference>
<accession>A0A4U1BVI4</accession>
<gene>
    <name evidence="1" type="ORF">FA045_17880</name>
</gene>
<name>A0A4U1BVI4_9SPHI</name>
<dbReference type="Proteomes" id="UP000310477">
    <property type="component" value="Unassembled WGS sequence"/>
</dbReference>
<proteinExistence type="predicted"/>